<keyword evidence="2" id="KW-1185">Reference proteome</keyword>
<name>A0ABU6X440_9FABA</name>
<dbReference type="Proteomes" id="UP001341840">
    <property type="component" value="Unassembled WGS sequence"/>
</dbReference>
<accession>A0ABU6X440</accession>
<proteinExistence type="predicted"/>
<sequence>MTKGKDDVPLETHGAVEESIPLMVIPSEAWTQPHNVELYGWVATEVLGGFLSFRAHGKMKIFDFPDESSNFKEMYFKVSRATKTPPFFLDSEKKSRFHLYWRMGYRSPRPEANELSEEERNAASLLQMV</sequence>
<comment type="caution">
    <text evidence="1">The sequence shown here is derived from an EMBL/GenBank/DDBJ whole genome shotgun (WGS) entry which is preliminary data.</text>
</comment>
<evidence type="ECO:0000313" key="2">
    <source>
        <dbReference type="Proteomes" id="UP001341840"/>
    </source>
</evidence>
<gene>
    <name evidence="1" type="ORF">PIB30_014235</name>
</gene>
<organism evidence="1 2">
    <name type="scientific">Stylosanthes scabra</name>
    <dbReference type="NCBI Taxonomy" id="79078"/>
    <lineage>
        <taxon>Eukaryota</taxon>
        <taxon>Viridiplantae</taxon>
        <taxon>Streptophyta</taxon>
        <taxon>Embryophyta</taxon>
        <taxon>Tracheophyta</taxon>
        <taxon>Spermatophyta</taxon>
        <taxon>Magnoliopsida</taxon>
        <taxon>eudicotyledons</taxon>
        <taxon>Gunneridae</taxon>
        <taxon>Pentapetalae</taxon>
        <taxon>rosids</taxon>
        <taxon>fabids</taxon>
        <taxon>Fabales</taxon>
        <taxon>Fabaceae</taxon>
        <taxon>Papilionoideae</taxon>
        <taxon>50 kb inversion clade</taxon>
        <taxon>dalbergioids sensu lato</taxon>
        <taxon>Dalbergieae</taxon>
        <taxon>Pterocarpus clade</taxon>
        <taxon>Stylosanthes</taxon>
    </lineage>
</organism>
<reference evidence="1 2" key="1">
    <citation type="journal article" date="2023" name="Plants (Basel)">
        <title>Bridging the Gap: Combining Genomics and Transcriptomics Approaches to Understand Stylosanthes scabra, an Orphan Legume from the Brazilian Caatinga.</title>
        <authorList>
            <person name="Ferreira-Neto J.R.C."/>
            <person name="da Silva M.D."/>
            <person name="Binneck E."/>
            <person name="de Melo N.F."/>
            <person name="da Silva R.H."/>
            <person name="de Melo A.L.T.M."/>
            <person name="Pandolfi V."/>
            <person name="Bustamante F.O."/>
            <person name="Brasileiro-Vidal A.C."/>
            <person name="Benko-Iseppon A.M."/>
        </authorList>
    </citation>
    <scope>NUCLEOTIDE SEQUENCE [LARGE SCALE GENOMIC DNA]</scope>
    <source>
        <tissue evidence="1">Leaves</tissue>
    </source>
</reference>
<protein>
    <submittedName>
        <fullName evidence="1">Uncharacterized protein</fullName>
    </submittedName>
</protein>
<dbReference type="EMBL" id="JASCZI010211486">
    <property type="protein sequence ID" value="MED6192900.1"/>
    <property type="molecule type" value="Genomic_DNA"/>
</dbReference>
<evidence type="ECO:0000313" key="1">
    <source>
        <dbReference type="EMBL" id="MED6192900.1"/>
    </source>
</evidence>